<organism evidence="4 5">
    <name type="scientific">Planotetraspora kaengkrachanensis</name>
    <dbReference type="NCBI Taxonomy" id="575193"/>
    <lineage>
        <taxon>Bacteria</taxon>
        <taxon>Bacillati</taxon>
        <taxon>Actinomycetota</taxon>
        <taxon>Actinomycetes</taxon>
        <taxon>Streptosporangiales</taxon>
        <taxon>Streptosporangiaceae</taxon>
        <taxon>Planotetraspora</taxon>
    </lineage>
</organism>
<feature type="transmembrane region" description="Helical" evidence="3">
    <location>
        <begin position="125"/>
        <end position="144"/>
    </location>
</feature>
<reference evidence="4 5" key="1">
    <citation type="submission" date="2021-01" db="EMBL/GenBank/DDBJ databases">
        <title>Whole genome shotgun sequence of Planotetraspora kaengkrachanensis NBRC 104272.</title>
        <authorList>
            <person name="Komaki H."/>
            <person name="Tamura T."/>
        </authorList>
    </citation>
    <scope>NUCLEOTIDE SEQUENCE [LARGE SCALE GENOMIC DNA]</scope>
    <source>
        <strain evidence="4 5">NBRC 104272</strain>
    </source>
</reference>
<evidence type="ECO:0008006" key="6">
    <source>
        <dbReference type="Google" id="ProtNLM"/>
    </source>
</evidence>
<evidence type="ECO:0000256" key="3">
    <source>
        <dbReference type="SAM" id="Phobius"/>
    </source>
</evidence>
<dbReference type="AlphaFoldDB" id="A0A8J3Q116"/>
<protein>
    <recommendedName>
        <fullName evidence="6">Zinc-finger domain-containing protein</fullName>
    </recommendedName>
</protein>
<keyword evidence="2" id="KW-0804">Transcription</keyword>
<evidence type="ECO:0000313" key="5">
    <source>
        <dbReference type="Proteomes" id="UP000630097"/>
    </source>
</evidence>
<keyword evidence="3" id="KW-1133">Transmembrane helix</keyword>
<evidence type="ECO:0000256" key="2">
    <source>
        <dbReference type="ARBA" id="ARBA00023163"/>
    </source>
</evidence>
<keyword evidence="1" id="KW-0805">Transcription regulation</keyword>
<accession>A0A8J3Q116</accession>
<name>A0A8J3Q116_9ACTN</name>
<evidence type="ECO:0000256" key="1">
    <source>
        <dbReference type="ARBA" id="ARBA00023015"/>
    </source>
</evidence>
<dbReference type="InterPro" id="IPR041916">
    <property type="entry name" value="Anti_sigma_zinc_sf"/>
</dbReference>
<gene>
    <name evidence="4" type="ORF">Pka01_77770</name>
</gene>
<keyword evidence="5" id="KW-1185">Reference proteome</keyword>
<sequence length="282" mass="29724">MKSQWHLPGELIHRYATGLLDPVQVMSVETHLSRCAVCRKAVPYDKEWLATGWERIEDLVDRPAPRPVARLLHRAGVPEHLATFLAATPTPARGWLVAVGAVLAFAVTAAHLAGQDPSLAVHAPVPFLTIAPVLPLAGIALAYGPHVDPVHELQAATPMAGSRTLLLRALAVLVPAVVLTSVAAPFLPGPSWLAAAWLLPALALTAGTLALSTRVSPRLAAGGLVTVWLGALAVEGGLAGHVFALFSPAAQALYGIAVPILAAFVHRRRAHLDPGESRWNRL</sequence>
<keyword evidence="3" id="KW-0472">Membrane</keyword>
<comment type="caution">
    <text evidence="4">The sequence shown here is derived from an EMBL/GenBank/DDBJ whole genome shotgun (WGS) entry which is preliminary data.</text>
</comment>
<evidence type="ECO:0000313" key="4">
    <source>
        <dbReference type="EMBL" id="GIG84650.1"/>
    </source>
</evidence>
<keyword evidence="3" id="KW-0812">Transmembrane</keyword>
<feature type="transmembrane region" description="Helical" evidence="3">
    <location>
        <begin position="94"/>
        <end position="113"/>
    </location>
</feature>
<feature type="transmembrane region" description="Helical" evidence="3">
    <location>
        <begin position="192"/>
        <end position="212"/>
    </location>
</feature>
<dbReference type="Proteomes" id="UP000630097">
    <property type="component" value="Unassembled WGS sequence"/>
</dbReference>
<dbReference type="Gene3D" id="1.10.10.1320">
    <property type="entry name" value="Anti-sigma factor, zinc-finger domain"/>
    <property type="match status" value="1"/>
</dbReference>
<feature type="transmembrane region" description="Helical" evidence="3">
    <location>
        <begin position="219"/>
        <end position="239"/>
    </location>
</feature>
<feature type="transmembrane region" description="Helical" evidence="3">
    <location>
        <begin position="165"/>
        <end position="186"/>
    </location>
</feature>
<dbReference type="RefSeq" id="WP_203887913.1">
    <property type="nucleotide sequence ID" value="NZ_BAABHH010000037.1"/>
</dbReference>
<dbReference type="EMBL" id="BONV01000056">
    <property type="protein sequence ID" value="GIG84650.1"/>
    <property type="molecule type" value="Genomic_DNA"/>
</dbReference>
<proteinExistence type="predicted"/>
<feature type="transmembrane region" description="Helical" evidence="3">
    <location>
        <begin position="245"/>
        <end position="265"/>
    </location>
</feature>